<evidence type="ECO:0000256" key="6">
    <source>
        <dbReference type="ARBA" id="ARBA00023211"/>
    </source>
</evidence>
<keyword evidence="5" id="KW-0460">Magnesium</keyword>
<dbReference type="InterPro" id="IPR015797">
    <property type="entry name" value="NUDIX_hydrolase-like_dom_sf"/>
</dbReference>
<feature type="region of interest" description="Disordered" evidence="7">
    <location>
        <begin position="267"/>
        <end position="292"/>
    </location>
</feature>
<reference evidence="9" key="1">
    <citation type="submission" date="2023-01" db="EMBL/GenBank/DDBJ databases">
        <title>The diversity of Class Acidimicrobiia in South China Sea sediment environments and the proposal of Iamia marina sp. nov., a novel species of the genus Iamia.</title>
        <authorList>
            <person name="He Y."/>
            <person name="Tian X."/>
        </authorList>
    </citation>
    <scope>NUCLEOTIDE SEQUENCE</scope>
    <source>
        <strain evidence="9">DSM 19957</strain>
    </source>
</reference>
<evidence type="ECO:0000256" key="3">
    <source>
        <dbReference type="ARBA" id="ARBA00022723"/>
    </source>
</evidence>
<dbReference type="EMBL" id="CP116942">
    <property type="protein sequence ID" value="WCO66588.1"/>
    <property type="molecule type" value="Genomic_DNA"/>
</dbReference>
<evidence type="ECO:0000256" key="4">
    <source>
        <dbReference type="ARBA" id="ARBA00022801"/>
    </source>
</evidence>
<evidence type="ECO:0000256" key="7">
    <source>
        <dbReference type="SAM" id="MobiDB-lite"/>
    </source>
</evidence>
<accession>A0AAE9Y8T6</accession>
<dbReference type="PROSITE" id="PS51462">
    <property type="entry name" value="NUDIX"/>
    <property type="match status" value="1"/>
</dbReference>
<dbReference type="Proteomes" id="UP001216390">
    <property type="component" value="Chromosome"/>
</dbReference>
<proteinExistence type="predicted"/>
<dbReference type="InterPro" id="IPR039121">
    <property type="entry name" value="NUDT19"/>
</dbReference>
<protein>
    <submittedName>
        <fullName evidence="9">NUDIX domain-containing protein</fullName>
    </submittedName>
</protein>
<keyword evidence="6" id="KW-0464">Manganese</keyword>
<dbReference type="GO" id="GO:0016818">
    <property type="term" value="F:hydrolase activity, acting on acid anhydrides, in phosphorus-containing anhydrides"/>
    <property type="evidence" value="ECO:0007669"/>
    <property type="project" value="InterPro"/>
</dbReference>
<dbReference type="RefSeq" id="WP_272736111.1">
    <property type="nucleotide sequence ID" value="NZ_CP116942.1"/>
</dbReference>
<dbReference type="PANTHER" id="PTHR12318">
    <property type="entry name" value="TESTOSTERONE-REGULATED PROTEIN RP2"/>
    <property type="match status" value="1"/>
</dbReference>
<dbReference type="SUPFAM" id="SSF55811">
    <property type="entry name" value="Nudix"/>
    <property type="match status" value="1"/>
</dbReference>
<evidence type="ECO:0000256" key="1">
    <source>
        <dbReference type="ARBA" id="ARBA00001936"/>
    </source>
</evidence>
<sequence length="292" mass="31739">MAPPQVDGGDRVPLRDAATVLIVRDGDDGLEVFMLRRNLRSDFVGGAYVFPGGAVDPPDRSLDLERWCEGRSDAEASTRLGVDEGGLAFWVAAIRESFEESGVLLAYGPDGEMVRLDDPATAERFVAHRRAVDDGERSMLSVCEEEDLRLAVDTMWYFGHWITPEGAPRRYDTRFFLAAAPPRQTPVHDDREAIANLWIRPADALARHAAGDLAMLPPTLASLRAIEPSATAAEALAAAAELVDVPTVQPRVVMDEGGVRIVMPGDDEWDDGFQGDGSLGTWPSVDDRSARA</sequence>
<evidence type="ECO:0000313" key="9">
    <source>
        <dbReference type="EMBL" id="WCO66588.1"/>
    </source>
</evidence>
<comment type="cofactor">
    <cofactor evidence="1">
        <name>Mn(2+)</name>
        <dbReference type="ChEBI" id="CHEBI:29035"/>
    </cofactor>
</comment>
<evidence type="ECO:0000256" key="5">
    <source>
        <dbReference type="ARBA" id="ARBA00022842"/>
    </source>
</evidence>
<comment type="cofactor">
    <cofactor evidence="2">
        <name>Mg(2+)</name>
        <dbReference type="ChEBI" id="CHEBI:18420"/>
    </cofactor>
</comment>
<dbReference type="KEGG" id="ima:PO878_18985"/>
<dbReference type="PANTHER" id="PTHR12318:SF0">
    <property type="entry name" value="ACYL-COENZYME A DIPHOSPHATASE NUDT19"/>
    <property type="match status" value="1"/>
</dbReference>
<dbReference type="AlphaFoldDB" id="A0AAE9Y8T6"/>
<dbReference type="CDD" id="cd18870">
    <property type="entry name" value="NUDIX_AcylCoAdiphos_Nudt19"/>
    <property type="match status" value="1"/>
</dbReference>
<evidence type="ECO:0000256" key="2">
    <source>
        <dbReference type="ARBA" id="ARBA00001946"/>
    </source>
</evidence>
<keyword evidence="3" id="KW-0479">Metal-binding</keyword>
<keyword evidence="4" id="KW-0378">Hydrolase</keyword>
<dbReference type="GO" id="GO:0046872">
    <property type="term" value="F:metal ion binding"/>
    <property type="evidence" value="ECO:0007669"/>
    <property type="project" value="UniProtKB-KW"/>
</dbReference>
<evidence type="ECO:0000259" key="8">
    <source>
        <dbReference type="PROSITE" id="PS51462"/>
    </source>
</evidence>
<keyword evidence="10" id="KW-1185">Reference proteome</keyword>
<name>A0AAE9Y8T6_9ACTN</name>
<feature type="domain" description="Nudix hydrolase" evidence="8">
    <location>
        <begin position="13"/>
        <end position="221"/>
    </location>
</feature>
<dbReference type="Gene3D" id="3.90.79.10">
    <property type="entry name" value="Nucleoside Triphosphate Pyrophosphohydrolase"/>
    <property type="match status" value="1"/>
</dbReference>
<organism evidence="9 10">
    <name type="scientific">Iamia majanohamensis</name>
    <dbReference type="NCBI Taxonomy" id="467976"/>
    <lineage>
        <taxon>Bacteria</taxon>
        <taxon>Bacillati</taxon>
        <taxon>Actinomycetota</taxon>
        <taxon>Acidimicrobiia</taxon>
        <taxon>Acidimicrobiales</taxon>
        <taxon>Iamiaceae</taxon>
        <taxon>Iamia</taxon>
    </lineage>
</organism>
<dbReference type="InterPro" id="IPR000086">
    <property type="entry name" value="NUDIX_hydrolase_dom"/>
</dbReference>
<evidence type="ECO:0000313" key="10">
    <source>
        <dbReference type="Proteomes" id="UP001216390"/>
    </source>
</evidence>
<gene>
    <name evidence="9" type="ORF">PO878_18985</name>
</gene>